<gene>
    <name evidence="3" type="ORF">DdX_10224</name>
</gene>
<feature type="chain" id="PRO_5042088621" evidence="2">
    <location>
        <begin position="29"/>
        <end position="255"/>
    </location>
</feature>
<comment type="caution">
    <text evidence="3">The sequence shown here is derived from an EMBL/GenBank/DDBJ whole genome shotgun (WGS) entry which is preliminary data.</text>
</comment>
<evidence type="ECO:0000313" key="4">
    <source>
        <dbReference type="Proteomes" id="UP001201812"/>
    </source>
</evidence>
<feature type="region of interest" description="Disordered" evidence="1">
    <location>
        <begin position="113"/>
        <end position="150"/>
    </location>
</feature>
<keyword evidence="4" id="KW-1185">Reference proteome</keyword>
<name>A0AAD4N121_9BILA</name>
<accession>A0AAD4N121</accession>
<feature type="signal peptide" evidence="2">
    <location>
        <begin position="1"/>
        <end position="28"/>
    </location>
</feature>
<protein>
    <submittedName>
        <fullName evidence="3">Uncharacterized protein</fullName>
    </submittedName>
</protein>
<dbReference type="AlphaFoldDB" id="A0AAD4N121"/>
<organism evidence="3 4">
    <name type="scientific">Ditylenchus destructor</name>
    <dbReference type="NCBI Taxonomy" id="166010"/>
    <lineage>
        <taxon>Eukaryota</taxon>
        <taxon>Metazoa</taxon>
        <taxon>Ecdysozoa</taxon>
        <taxon>Nematoda</taxon>
        <taxon>Chromadorea</taxon>
        <taxon>Rhabditida</taxon>
        <taxon>Tylenchina</taxon>
        <taxon>Tylenchomorpha</taxon>
        <taxon>Sphaerularioidea</taxon>
        <taxon>Anguinidae</taxon>
        <taxon>Anguininae</taxon>
        <taxon>Ditylenchus</taxon>
    </lineage>
</organism>
<keyword evidence="2" id="KW-0732">Signal</keyword>
<dbReference type="Proteomes" id="UP001201812">
    <property type="component" value="Unassembled WGS sequence"/>
</dbReference>
<evidence type="ECO:0000313" key="3">
    <source>
        <dbReference type="EMBL" id="KAI1711346.1"/>
    </source>
</evidence>
<dbReference type="EMBL" id="JAKKPZ010000022">
    <property type="protein sequence ID" value="KAI1711346.1"/>
    <property type="molecule type" value="Genomic_DNA"/>
</dbReference>
<evidence type="ECO:0000256" key="2">
    <source>
        <dbReference type="SAM" id="SignalP"/>
    </source>
</evidence>
<evidence type="ECO:0000256" key="1">
    <source>
        <dbReference type="SAM" id="MobiDB-lite"/>
    </source>
</evidence>
<feature type="compositionally biased region" description="Polar residues" evidence="1">
    <location>
        <begin position="113"/>
        <end position="124"/>
    </location>
</feature>
<proteinExistence type="predicted"/>
<reference evidence="3" key="1">
    <citation type="submission" date="2022-01" db="EMBL/GenBank/DDBJ databases">
        <title>Genome Sequence Resource for Two Populations of Ditylenchus destructor, the Migratory Endoparasitic Phytonematode.</title>
        <authorList>
            <person name="Zhang H."/>
            <person name="Lin R."/>
            <person name="Xie B."/>
        </authorList>
    </citation>
    <scope>NUCLEOTIDE SEQUENCE</scope>
    <source>
        <strain evidence="3">BazhouSP</strain>
    </source>
</reference>
<sequence>MSIFSSPKASQLILTTFLLAALCSAVLSVKCTCHFDVIFYSARSVASGYSVQNGQPVGDTCRNWTSFAVCIQMCLFSNHSELMKQYDFVAHNCEVPPVIDPLHLRRHFTPIDWNNNSSSETTQEPKAVETRPPSSQGPKISGKPAKEPKSINFSVIPPNSVSSKPALRKKPAPVCHCYFERGPNPLDFCGPWFTYVRCLRACGGWNEKVERARADPMMVDICGIPSKAHRSTNWNAVGIASGIFSLSQILFHAIY</sequence>